<dbReference type="SMART" id="SM00297">
    <property type="entry name" value="BROMO"/>
    <property type="match status" value="2"/>
</dbReference>
<feature type="compositionally biased region" description="Polar residues" evidence="9">
    <location>
        <begin position="616"/>
        <end position="642"/>
    </location>
</feature>
<keyword evidence="3" id="KW-0156">Chromatin regulator</keyword>
<dbReference type="PANTHER" id="PTHR16062:SF21">
    <property type="entry name" value="CHROMATIN STRUCTURE-REMODELING COMPLEX SUBUNIT RSC1-RELATED"/>
    <property type="match status" value="1"/>
</dbReference>
<dbReference type="Pfam" id="PF01426">
    <property type="entry name" value="BAH"/>
    <property type="match status" value="1"/>
</dbReference>
<evidence type="ECO:0000256" key="2">
    <source>
        <dbReference type="ARBA" id="ARBA00022737"/>
    </source>
</evidence>
<dbReference type="PROSITE" id="PS00633">
    <property type="entry name" value="BROMODOMAIN_1"/>
    <property type="match status" value="1"/>
</dbReference>
<dbReference type="InterPro" id="IPR001025">
    <property type="entry name" value="BAH_dom"/>
</dbReference>
<accession>A0AAV9UWQ3</accession>
<feature type="region of interest" description="Disordered" evidence="9">
    <location>
        <begin position="128"/>
        <end position="257"/>
    </location>
</feature>
<evidence type="ECO:0000313" key="13">
    <source>
        <dbReference type="Proteomes" id="UP001375240"/>
    </source>
</evidence>
<keyword evidence="4" id="KW-0805">Transcription regulation</keyword>
<protein>
    <submittedName>
        <fullName evidence="12">Uncharacterized protein</fullName>
    </submittedName>
</protein>
<feature type="compositionally biased region" description="Basic residues" evidence="9">
    <location>
        <begin position="216"/>
        <end position="226"/>
    </location>
</feature>
<feature type="compositionally biased region" description="Acidic residues" evidence="9">
    <location>
        <begin position="143"/>
        <end position="212"/>
    </location>
</feature>
<dbReference type="PROSITE" id="PS50014">
    <property type="entry name" value="BROMODOMAIN_2"/>
    <property type="match status" value="2"/>
</dbReference>
<dbReference type="PROSITE" id="PS51038">
    <property type="entry name" value="BAH"/>
    <property type="match status" value="1"/>
</dbReference>
<evidence type="ECO:0000256" key="5">
    <source>
        <dbReference type="ARBA" id="ARBA00023117"/>
    </source>
</evidence>
<comment type="subcellular location">
    <subcellularLocation>
        <location evidence="1">Nucleus</location>
    </subcellularLocation>
</comment>
<evidence type="ECO:0000256" key="6">
    <source>
        <dbReference type="ARBA" id="ARBA00023163"/>
    </source>
</evidence>
<feature type="domain" description="Bromo" evidence="10">
    <location>
        <begin position="31"/>
        <end position="101"/>
    </location>
</feature>
<dbReference type="EMBL" id="JAVHNQ010000004">
    <property type="protein sequence ID" value="KAK6349862.1"/>
    <property type="molecule type" value="Genomic_DNA"/>
</dbReference>
<evidence type="ECO:0000256" key="1">
    <source>
        <dbReference type="ARBA" id="ARBA00004123"/>
    </source>
</evidence>
<evidence type="ECO:0000256" key="8">
    <source>
        <dbReference type="PROSITE-ProRule" id="PRU00035"/>
    </source>
</evidence>
<evidence type="ECO:0000256" key="4">
    <source>
        <dbReference type="ARBA" id="ARBA00023015"/>
    </source>
</evidence>
<keyword evidence="6" id="KW-0804">Transcription</keyword>
<feature type="compositionally biased region" description="Basic and acidic residues" evidence="9">
    <location>
        <begin position="562"/>
        <end position="577"/>
    </location>
</feature>
<dbReference type="GO" id="GO:0003682">
    <property type="term" value="F:chromatin binding"/>
    <property type="evidence" value="ECO:0007669"/>
    <property type="project" value="InterPro"/>
</dbReference>
<dbReference type="PANTHER" id="PTHR16062">
    <property type="entry name" value="SWI/SNF-RELATED"/>
    <property type="match status" value="1"/>
</dbReference>
<dbReference type="Gene3D" id="1.20.920.10">
    <property type="entry name" value="Bromodomain-like"/>
    <property type="match status" value="2"/>
</dbReference>
<reference evidence="12 13" key="1">
    <citation type="submission" date="2019-10" db="EMBL/GenBank/DDBJ databases">
        <authorList>
            <person name="Palmer J.M."/>
        </authorList>
    </citation>
    <scope>NUCLEOTIDE SEQUENCE [LARGE SCALE GENOMIC DNA]</scope>
    <source>
        <strain evidence="12 13">TWF696</strain>
    </source>
</reference>
<feature type="region of interest" description="Disordered" evidence="9">
    <location>
        <begin position="550"/>
        <end position="727"/>
    </location>
</feature>
<dbReference type="GO" id="GO:0016586">
    <property type="term" value="C:RSC-type complex"/>
    <property type="evidence" value="ECO:0007669"/>
    <property type="project" value="InterPro"/>
</dbReference>
<name>A0AAV9UWQ3_9PEZI</name>
<dbReference type="Pfam" id="PF00439">
    <property type="entry name" value="Bromodomain"/>
    <property type="match status" value="2"/>
</dbReference>
<feature type="domain" description="BAH" evidence="11">
    <location>
        <begin position="394"/>
        <end position="512"/>
    </location>
</feature>
<evidence type="ECO:0000256" key="7">
    <source>
        <dbReference type="ARBA" id="ARBA00023242"/>
    </source>
</evidence>
<dbReference type="InterPro" id="IPR043151">
    <property type="entry name" value="BAH_sf"/>
</dbReference>
<evidence type="ECO:0000259" key="11">
    <source>
        <dbReference type="PROSITE" id="PS51038"/>
    </source>
</evidence>
<proteinExistence type="predicted"/>
<keyword evidence="13" id="KW-1185">Reference proteome</keyword>
<comment type="caution">
    <text evidence="12">The sequence shown here is derived from an EMBL/GenBank/DDBJ whole genome shotgun (WGS) entry which is preliminary data.</text>
</comment>
<evidence type="ECO:0000256" key="9">
    <source>
        <dbReference type="SAM" id="MobiDB-lite"/>
    </source>
</evidence>
<dbReference type="InterPro" id="IPR001487">
    <property type="entry name" value="Bromodomain"/>
</dbReference>
<dbReference type="CDD" id="cd04717">
    <property type="entry name" value="BAH_polybromo"/>
    <property type="match status" value="1"/>
</dbReference>
<keyword evidence="7" id="KW-0539">Nucleus</keyword>
<keyword evidence="5 8" id="KW-0103">Bromodomain</keyword>
<dbReference type="PRINTS" id="PR00503">
    <property type="entry name" value="BROMODOMAIN"/>
</dbReference>
<evidence type="ECO:0000259" key="10">
    <source>
        <dbReference type="PROSITE" id="PS50014"/>
    </source>
</evidence>
<dbReference type="GO" id="GO:0006368">
    <property type="term" value="P:transcription elongation by RNA polymerase II"/>
    <property type="evidence" value="ECO:0007669"/>
    <property type="project" value="TreeGrafter"/>
</dbReference>
<keyword evidence="2" id="KW-0677">Repeat</keyword>
<gene>
    <name evidence="12" type="ORF">TWF696_006124</name>
</gene>
<feature type="compositionally biased region" description="Low complexity" evidence="9">
    <location>
        <begin position="668"/>
        <end position="699"/>
    </location>
</feature>
<feature type="compositionally biased region" description="Basic residues" evidence="9">
    <location>
        <begin position="240"/>
        <end position="250"/>
    </location>
</feature>
<dbReference type="InterPro" id="IPR018359">
    <property type="entry name" value="Bromodomain_CS"/>
</dbReference>
<dbReference type="InterPro" id="IPR036427">
    <property type="entry name" value="Bromodomain-like_sf"/>
</dbReference>
<dbReference type="GO" id="GO:0006338">
    <property type="term" value="P:chromatin remodeling"/>
    <property type="evidence" value="ECO:0007669"/>
    <property type="project" value="InterPro"/>
</dbReference>
<sequence>MPGATAQRASDAEFAAMKAIIDTLVEYKDDNGAQIADVFMEIISRRELPDYYRVIKSPIALQTIQNKLKQKRYTGFKDFIHDSARVFHNAKTYNRPSSQIYKDAVTLEGVLLAELEKLTKLEPPMLTPAEAALPDLGPLPTTESEDEEEEEAEAEAEGEDDTSGGDEEDDDGDQEEDEDEDEDEDEEMEDADAVKNDDDDDDDDDDQDDDDDGATRTRRSSRRVAKKSSGNDAGAEDKKKSKTPKKRGRPPRVDSPYECRIKAILKWIRKFKDDSTKQNRHAAFEKLPDPKTTPEYYRAVSDPIAIDTLKKKVKRRQYDTVEDFMDDVERMFKNAIDYYSDDEQVVQDAEFLMDEAKKCAEIEKAKPDSDYADANSKGKDAGRSKVDFLEHKGDKFEVGDWIELVNPADKEKPIVAQIFRTFKKPDGSLWINVCWYYRPENTVHRTNKRFYENEVAKTGQYRDHPVDDIIDRCYVMFFTKASRGRPRNSAGKHIYICEARYNEDKKHFNKIKTWKSCIPDEIRSRGDDTEYWEKQVPLVKVESPFMKDLSDDARAKIPNTKTGDKKPEAVWDREDAPPRGAVYIGDRRSQDSPSPEPIPPPKPKSPTPPPPPPQAILQTQARPSSTRRAVMQPQPQTPNAHQATPMASRGSHQFATTPQQQLAPMPYPYGGQHASSSSSAAAQQGYYQQVPQQSYQQPNSPFPPQQVPMEPVFHPVHPPQAEDPDRPDLPADPVVFAVEANWPPQLKGRLHCNENGVPLFTTLPPQYPPDARISFESWGAPFDKGDGVPIRDNRWWVIRQSTLCAMKASYLRVDFLPLQKKAWEHAEKILNEFMARERAAGSTVLEDRSLEKAMRYPLEQAFAAIYDDMAARGEEFPRELYDLKSVGQSIDADIAAKQTPGNESA</sequence>
<feature type="domain" description="Bromo" evidence="10">
    <location>
        <begin position="276"/>
        <end position="346"/>
    </location>
</feature>
<evidence type="ECO:0000256" key="3">
    <source>
        <dbReference type="ARBA" id="ARBA00022853"/>
    </source>
</evidence>
<feature type="compositionally biased region" description="Polar residues" evidence="9">
    <location>
        <begin position="650"/>
        <end position="662"/>
    </location>
</feature>
<dbReference type="AlphaFoldDB" id="A0AAV9UWQ3"/>
<dbReference type="Proteomes" id="UP001375240">
    <property type="component" value="Unassembled WGS sequence"/>
</dbReference>
<organism evidence="12 13">
    <name type="scientific">Orbilia brochopaga</name>
    <dbReference type="NCBI Taxonomy" id="3140254"/>
    <lineage>
        <taxon>Eukaryota</taxon>
        <taxon>Fungi</taxon>
        <taxon>Dikarya</taxon>
        <taxon>Ascomycota</taxon>
        <taxon>Pezizomycotina</taxon>
        <taxon>Orbiliomycetes</taxon>
        <taxon>Orbiliales</taxon>
        <taxon>Orbiliaceae</taxon>
        <taxon>Orbilia</taxon>
    </lineage>
</organism>
<evidence type="ECO:0000313" key="12">
    <source>
        <dbReference type="EMBL" id="KAK6349862.1"/>
    </source>
</evidence>
<dbReference type="SUPFAM" id="SSF47370">
    <property type="entry name" value="Bromodomain"/>
    <property type="match status" value="2"/>
</dbReference>
<dbReference type="SMART" id="SM00439">
    <property type="entry name" value="BAH"/>
    <property type="match status" value="1"/>
</dbReference>
<feature type="compositionally biased region" description="Pro residues" evidence="9">
    <location>
        <begin position="594"/>
        <end position="614"/>
    </location>
</feature>
<dbReference type="Gene3D" id="2.30.30.490">
    <property type="match status" value="1"/>
</dbReference>
<dbReference type="InterPro" id="IPR037382">
    <property type="entry name" value="Rsc/polybromo"/>
</dbReference>